<dbReference type="InterPro" id="IPR027417">
    <property type="entry name" value="P-loop_NTPase"/>
</dbReference>
<evidence type="ECO:0000256" key="1">
    <source>
        <dbReference type="ARBA" id="ARBA00022741"/>
    </source>
</evidence>
<dbReference type="EMBL" id="JBHLZU010000005">
    <property type="protein sequence ID" value="MFB9903502.1"/>
    <property type="molecule type" value="Genomic_DNA"/>
</dbReference>
<dbReference type="InterPro" id="IPR014016">
    <property type="entry name" value="UvrD-like_ATP-bd"/>
</dbReference>
<dbReference type="PANTHER" id="PTHR11070:SF45">
    <property type="entry name" value="DNA 3'-5' HELICASE"/>
    <property type="match status" value="1"/>
</dbReference>
<gene>
    <name evidence="7" type="ORF">ACFFQA_06075</name>
</gene>
<dbReference type="SUPFAM" id="SSF52540">
    <property type="entry name" value="P-loop containing nucleoside triphosphate hydrolases"/>
    <property type="match status" value="1"/>
</dbReference>
<sequence length="744" mass="82014">MSTVSTASETGEISALAAEQDYVSLLYDRFDTLRKQANQRLSEALAQVPDSEQGHAERNAATRLHTEQLAQYAAAETGLCFGKLEFTDGERRYVGLMGILDETNDYEPLLVDWRAPAARPFYVATGASTEGVRMRRHLRIRKRTVTGVDDELLDLSGVDGSDGVTGETALLAALNAKRTGRMTDIVRTIQAEQDNVIRSALHGVLVVQGGPGTGKTAVALHRAAYLLYTHRDQLAKRGVLVVGPNTTFLNYISQVLPSLGETGVLMATIGDLFPDVRPRLTEPVATAEIKGRAEMVEVLRRAVADRQRVPSEPMEIVFERETLLLEPAAVERARAAARRLGTLHNRAQPTFATAIIEELTRQVADNLGADLLEPGDFADIARELREEPEVIEALDWLWPVLTPQRLLKELYATPELLESAFPHLTDAERALLLREEHYGWTVADVPLLDEAMELLGEDDRMAKALAARKRQERLEFAEGVVDIMRIDEETADDDVLMAMNMITADHLAERHERSSNLTTAERAAQDRTWTFGHVIVDEAQELSAMAWRLLMRRSPSRSMTLVGDVAQTGDLSGAESWEQVLAPHVDNRWRMEELTVNYRTPSEVMAVAAEVLREFEPPLEAPKSVRSTGVPPWRVEVDADRLPARLAELVRAELAEVGEGTVGVITPIALRELAVTAEDRVSVLTVREAKGLEFDSVIVVEPSAIRAESSKGLNDLYVALTRATQRLGVLHSAALPESLATALG</sequence>
<dbReference type="RefSeq" id="WP_377850647.1">
    <property type="nucleotide sequence ID" value="NZ_JBHLZU010000005.1"/>
</dbReference>
<evidence type="ECO:0000256" key="2">
    <source>
        <dbReference type="ARBA" id="ARBA00022801"/>
    </source>
</evidence>
<evidence type="ECO:0000313" key="7">
    <source>
        <dbReference type="EMBL" id="MFB9903502.1"/>
    </source>
</evidence>
<dbReference type="InterPro" id="IPR000212">
    <property type="entry name" value="DNA_helicase_UvrD/REP"/>
</dbReference>
<accession>A0ABV5ZRI8</accession>
<organism evidence="7 8">
    <name type="scientific">Allokutzneria oryzae</name>
    <dbReference type="NCBI Taxonomy" id="1378989"/>
    <lineage>
        <taxon>Bacteria</taxon>
        <taxon>Bacillati</taxon>
        <taxon>Actinomycetota</taxon>
        <taxon>Actinomycetes</taxon>
        <taxon>Pseudonocardiales</taxon>
        <taxon>Pseudonocardiaceae</taxon>
        <taxon>Allokutzneria</taxon>
    </lineage>
</organism>
<comment type="caution">
    <text evidence="7">The sequence shown here is derived from an EMBL/GenBank/DDBJ whole genome shotgun (WGS) entry which is preliminary data.</text>
</comment>
<evidence type="ECO:0000256" key="4">
    <source>
        <dbReference type="ARBA" id="ARBA00022840"/>
    </source>
</evidence>
<dbReference type="Gene3D" id="3.40.50.300">
    <property type="entry name" value="P-loop containing nucleotide triphosphate hydrolases"/>
    <property type="match status" value="3"/>
</dbReference>
<dbReference type="InterPro" id="IPR027351">
    <property type="entry name" value="(+)RNA_virus_helicase_core_dom"/>
</dbReference>
<dbReference type="Pfam" id="PF01443">
    <property type="entry name" value="Viral_helicase1"/>
    <property type="match status" value="1"/>
</dbReference>
<dbReference type="Proteomes" id="UP001589693">
    <property type="component" value="Unassembled WGS sequence"/>
</dbReference>
<keyword evidence="3 5" id="KW-0347">Helicase</keyword>
<keyword evidence="4 5" id="KW-0067">ATP-binding</keyword>
<reference evidence="7 8" key="1">
    <citation type="submission" date="2024-09" db="EMBL/GenBank/DDBJ databases">
        <authorList>
            <person name="Sun Q."/>
            <person name="Mori K."/>
        </authorList>
    </citation>
    <scope>NUCLEOTIDE SEQUENCE [LARGE SCALE GENOMIC DNA]</scope>
    <source>
        <strain evidence="7 8">TBRC 7907</strain>
    </source>
</reference>
<keyword evidence="8" id="KW-1185">Reference proteome</keyword>
<keyword evidence="2 5" id="KW-0378">Hydrolase</keyword>
<evidence type="ECO:0000259" key="6">
    <source>
        <dbReference type="PROSITE" id="PS51198"/>
    </source>
</evidence>
<feature type="binding site" evidence="5">
    <location>
        <begin position="209"/>
        <end position="216"/>
    </location>
    <ligand>
        <name>ATP</name>
        <dbReference type="ChEBI" id="CHEBI:30616"/>
    </ligand>
</feature>
<feature type="domain" description="UvrD-like helicase ATP-binding" evidence="6">
    <location>
        <begin position="188"/>
        <end position="601"/>
    </location>
</feature>
<dbReference type="PROSITE" id="PS51198">
    <property type="entry name" value="UVRD_HELICASE_ATP_BIND"/>
    <property type="match status" value="1"/>
</dbReference>
<evidence type="ECO:0000256" key="3">
    <source>
        <dbReference type="ARBA" id="ARBA00022806"/>
    </source>
</evidence>
<evidence type="ECO:0000256" key="5">
    <source>
        <dbReference type="PROSITE-ProRule" id="PRU00560"/>
    </source>
</evidence>
<dbReference type="PANTHER" id="PTHR11070">
    <property type="entry name" value="UVRD / RECB / PCRA DNA HELICASE FAMILY MEMBER"/>
    <property type="match status" value="1"/>
</dbReference>
<keyword evidence="1 5" id="KW-0547">Nucleotide-binding</keyword>
<name>A0ABV5ZRI8_9PSEU</name>
<evidence type="ECO:0000313" key="8">
    <source>
        <dbReference type="Proteomes" id="UP001589693"/>
    </source>
</evidence>
<proteinExistence type="predicted"/>
<protein>
    <submittedName>
        <fullName evidence="7">HelD family protein</fullName>
    </submittedName>
</protein>